<evidence type="ECO:0000313" key="3">
    <source>
        <dbReference type="Proteomes" id="UP000077115"/>
    </source>
</evidence>
<dbReference type="Gene3D" id="2.120.10.80">
    <property type="entry name" value="Kelch-type beta propeller"/>
    <property type="match status" value="2"/>
</dbReference>
<evidence type="ECO:0000256" key="1">
    <source>
        <dbReference type="SAM" id="MobiDB-lite"/>
    </source>
</evidence>
<dbReference type="STRING" id="403673.A0A177WAM8"/>
<dbReference type="GO" id="GO:0006338">
    <property type="term" value="P:chromatin remodeling"/>
    <property type="evidence" value="ECO:0007669"/>
    <property type="project" value="TreeGrafter"/>
</dbReference>
<dbReference type="PANTHER" id="PTHR46003:SF1">
    <property type="entry name" value="HOST CELL FACTOR"/>
    <property type="match status" value="1"/>
</dbReference>
<dbReference type="GO" id="GO:0003713">
    <property type="term" value="F:transcription coactivator activity"/>
    <property type="evidence" value="ECO:0007669"/>
    <property type="project" value="TreeGrafter"/>
</dbReference>
<dbReference type="Proteomes" id="UP000077115">
    <property type="component" value="Unassembled WGS sequence"/>
</dbReference>
<reference evidence="2 3" key="1">
    <citation type="submission" date="2006-10" db="EMBL/GenBank/DDBJ databases">
        <title>The Genome Sequence of Batrachochytrium dendrobatidis JEL423.</title>
        <authorList>
            <consortium name="The Broad Institute Genome Sequencing Platform"/>
            <person name="Birren B."/>
            <person name="Lander E."/>
            <person name="Galagan J."/>
            <person name="Cuomo C."/>
            <person name="Devon K."/>
            <person name="Jaffe D."/>
            <person name="Butler J."/>
            <person name="Alvarez P."/>
            <person name="Gnerre S."/>
            <person name="Grabherr M."/>
            <person name="Kleber M."/>
            <person name="Mauceli E."/>
            <person name="Brockman W."/>
            <person name="Young S."/>
            <person name="LaButti K."/>
            <person name="Sykes S."/>
            <person name="DeCaprio D."/>
            <person name="Crawford M."/>
            <person name="Koehrsen M."/>
            <person name="Engels R."/>
            <person name="Montgomery P."/>
            <person name="Pearson M."/>
            <person name="Howarth C."/>
            <person name="Larson L."/>
            <person name="White J."/>
            <person name="O'Leary S."/>
            <person name="Kodira C."/>
            <person name="Zeng Q."/>
            <person name="Yandava C."/>
            <person name="Alvarado L."/>
            <person name="Longcore J."/>
            <person name="James T."/>
        </authorList>
    </citation>
    <scope>NUCLEOTIDE SEQUENCE [LARGE SCALE GENOMIC DNA]</scope>
    <source>
        <strain evidence="2 3">JEL423</strain>
    </source>
</reference>
<dbReference type="PANTHER" id="PTHR46003">
    <property type="entry name" value="HOST CELL FACTOR"/>
    <property type="match status" value="1"/>
</dbReference>
<organism evidence="2 3">
    <name type="scientific">Batrachochytrium dendrobatidis (strain JEL423)</name>
    <dbReference type="NCBI Taxonomy" id="403673"/>
    <lineage>
        <taxon>Eukaryota</taxon>
        <taxon>Fungi</taxon>
        <taxon>Fungi incertae sedis</taxon>
        <taxon>Chytridiomycota</taxon>
        <taxon>Chytridiomycota incertae sedis</taxon>
        <taxon>Chytridiomycetes</taxon>
        <taxon>Rhizophydiales</taxon>
        <taxon>Rhizophydiales incertae sedis</taxon>
        <taxon>Batrachochytrium</taxon>
    </lineage>
</organism>
<feature type="region of interest" description="Disordered" evidence="1">
    <location>
        <begin position="727"/>
        <end position="763"/>
    </location>
</feature>
<dbReference type="EMBL" id="DS022300">
    <property type="protein sequence ID" value="OAJ37139.1"/>
    <property type="molecule type" value="Genomic_DNA"/>
</dbReference>
<accession>A0A177WAM8</accession>
<dbReference type="SUPFAM" id="SSF117281">
    <property type="entry name" value="Kelch motif"/>
    <property type="match status" value="1"/>
</dbReference>
<reference evidence="2 3" key="2">
    <citation type="submission" date="2016-05" db="EMBL/GenBank/DDBJ databases">
        <title>Lineage-specific infection strategies underlie the spectrum of fungal disease in amphibians.</title>
        <authorList>
            <person name="Cuomo C.A."/>
            <person name="Farrer R.A."/>
            <person name="James T."/>
            <person name="Longcore J."/>
            <person name="Birren B."/>
        </authorList>
    </citation>
    <scope>NUCLEOTIDE SEQUENCE [LARGE SCALE GENOMIC DNA]</scope>
    <source>
        <strain evidence="2 3">JEL423</strain>
    </source>
</reference>
<evidence type="ECO:0000313" key="2">
    <source>
        <dbReference type="EMBL" id="OAJ37139.1"/>
    </source>
</evidence>
<dbReference type="InterPro" id="IPR043536">
    <property type="entry name" value="HCF1/2"/>
</dbReference>
<dbReference type="AlphaFoldDB" id="A0A177WAM8"/>
<dbReference type="InterPro" id="IPR015915">
    <property type="entry name" value="Kelch-typ_b-propeller"/>
</dbReference>
<protein>
    <submittedName>
        <fullName evidence="2">Uncharacterized protein</fullName>
    </submittedName>
</protein>
<name>A0A177WAM8_BATDL</name>
<dbReference type="Pfam" id="PF24681">
    <property type="entry name" value="Kelch_KLHDC2_KLHL20_DRC7"/>
    <property type="match status" value="1"/>
</dbReference>
<dbReference type="OrthoDB" id="2162776at2759"/>
<sequence length="905" mass="101292">MDHISSLKVIINMDFYGGLLQVDKIDSCLLDQLIALFTIVETRTWRPILSWKEGFKNNVFGKNDSLQQFQESINSVGTPSAASGSTSDEISKIYLFGGMQEDQEGDHITNGLYVYDAQKDKFETITSSNSQLPTPRFAASATYVPYNNESTTASQIYVFGGLGADHLPMSEFHAFDLKKSTWHSIKADGIPPTARESHTALFSPASHGNPTRIVIFGGFSGHTEQDFQRLNDIVYYNIDEQTWSRPDIQGFIPPGRSLHTSVMLNNKMIVFGGMQHRVKDTTVLNDSQDSVQYENNANSELRQWECSSTVFTFDLATETWESVEAEPAIHDQNAWHAPSPRSGHTAVMVGNMMIVVGGNLEYNSNTGSRQCTNDIWALEFGPPPPPGQITVTPSATSVSPLYSDNQLDGMPAAQFKWADEYSWIPNRSYRLEVQDRSNDPSTWRVLYEGVERSFIIPLVSSKRKSMMSLDSNQSSVSHLLPLDELDDSCIYCVRVLCINFAGDSLDWCSLRLNDTPPIVWIRNGMIIEETVGVRLYSRAIVALNSMHNDADHSVACKHQKSQTDLQHTDSTVSKNDTETLNLTGNWQCVWEGGGISHQLTLTYLRDFILIPMISTITLDCDKTGLTMPPKDIFDACQTGDHAVLDMQLEDSVINIAGNKRSWSAVDHELTPENLLRCVNSLQYEFKICTVTADKEFTVCSDWSHIATLDFPPSVLLPLPTLPSSTPSSISLLKKEDQTDSQQTSNTTPKTDTDTPTTKLKPLKNMYPNLPELGNLALPFQYNLRFGDKIESKWVKFHKTSDIYENGTYNGLWYPARAIYYMPSMDGQCWRLKVHFEGCKKSQDQFISLIGETTNLIRLPLGGDGVAVPGLAKEVGFFDLDSTKTYILTKDQKEIARLGQCIIKNR</sequence>
<feature type="compositionally biased region" description="Low complexity" evidence="1">
    <location>
        <begin position="739"/>
        <end position="763"/>
    </location>
</feature>
<proteinExistence type="predicted"/>
<dbReference type="VEuPathDB" id="FungiDB:BDEG_21202"/>
<dbReference type="GO" id="GO:0035097">
    <property type="term" value="C:histone methyltransferase complex"/>
    <property type="evidence" value="ECO:0007669"/>
    <property type="project" value="TreeGrafter"/>
</dbReference>
<gene>
    <name evidence="2" type="ORF">BDEG_21202</name>
</gene>
<dbReference type="eggNOG" id="KOG4152">
    <property type="taxonomic scope" value="Eukaryota"/>
</dbReference>